<dbReference type="AlphaFoldDB" id="A0A6I9TMT4"/>
<evidence type="ECO:0000313" key="2">
    <source>
        <dbReference type="Proteomes" id="UP000504604"/>
    </source>
</evidence>
<evidence type="ECO:0000256" key="1">
    <source>
        <dbReference type="SAM" id="Phobius"/>
    </source>
</evidence>
<dbReference type="KEGG" id="sind:105168495"/>
<protein>
    <submittedName>
        <fullName evidence="3">Uncharacterized protein LOC105168495</fullName>
    </submittedName>
</protein>
<dbReference type="PANTHER" id="PTHR33919">
    <property type="entry name" value="OS09G0127700 PROTEIN"/>
    <property type="match status" value="1"/>
</dbReference>
<name>A0A6I9TMT4_SESIN</name>
<keyword evidence="1" id="KW-0812">Transmembrane</keyword>
<dbReference type="InParanoid" id="A0A6I9TMT4"/>
<dbReference type="PANTHER" id="PTHR33919:SF9">
    <property type="entry name" value="RIBOSOME BIOGENESIS NEP1-LIKE PROTEIN"/>
    <property type="match status" value="1"/>
</dbReference>
<reference evidence="3" key="1">
    <citation type="submission" date="2025-08" db="UniProtKB">
        <authorList>
            <consortium name="RefSeq"/>
        </authorList>
    </citation>
    <scope>IDENTIFICATION</scope>
</reference>
<sequence length="218" mass="23372">MIAPAAVVERRRRSDSLVACWGCNAGGGSGVLATESGCGEPDRYGCGFHNYLSLQFNMAFNALKQCRSSLHTPYSVRSLASSTTPKFAAASVATSAMHQHSSKGGRLGSLGAIYGPMWTVIGLMGGMVGVACCIAIHTAKQQLFHSPSVQVTKKRRECIPEVDSPDAIIRSADKFETKSFLRKVAHIQDNKHTANAPARAAYSRSREIETLKSVGVRN</sequence>
<dbReference type="RefSeq" id="XP_011086900.1">
    <property type="nucleotide sequence ID" value="XM_011088598.2"/>
</dbReference>
<keyword evidence="2" id="KW-1185">Reference proteome</keyword>
<organism evidence="2 3">
    <name type="scientific">Sesamum indicum</name>
    <name type="common">Oriental sesame</name>
    <name type="synonym">Sesamum orientale</name>
    <dbReference type="NCBI Taxonomy" id="4182"/>
    <lineage>
        <taxon>Eukaryota</taxon>
        <taxon>Viridiplantae</taxon>
        <taxon>Streptophyta</taxon>
        <taxon>Embryophyta</taxon>
        <taxon>Tracheophyta</taxon>
        <taxon>Spermatophyta</taxon>
        <taxon>Magnoliopsida</taxon>
        <taxon>eudicotyledons</taxon>
        <taxon>Gunneridae</taxon>
        <taxon>Pentapetalae</taxon>
        <taxon>asterids</taxon>
        <taxon>lamiids</taxon>
        <taxon>Lamiales</taxon>
        <taxon>Pedaliaceae</taxon>
        <taxon>Sesamum</taxon>
    </lineage>
</organism>
<keyword evidence="1" id="KW-1133">Transmembrane helix</keyword>
<keyword evidence="1" id="KW-0472">Membrane</keyword>
<gene>
    <name evidence="3" type="primary">LOC105168495</name>
</gene>
<proteinExistence type="predicted"/>
<dbReference type="GeneID" id="105168495"/>
<accession>A0A6I9TMT4</accession>
<evidence type="ECO:0000313" key="3">
    <source>
        <dbReference type="RefSeq" id="XP_011086900.1"/>
    </source>
</evidence>
<dbReference type="OrthoDB" id="2013913at2759"/>
<dbReference type="Proteomes" id="UP000504604">
    <property type="component" value="Linkage group LG8"/>
</dbReference>
<feature type="transmembrane region" description="Helical" evidence="1">
    <location>
        <begin position="113"/>
        <end position="136"/>
    </location>
</feature>